<accession>A0ACB8RF79</accession>
<organism evidence="1 2">
    <name type="scientific">Auriscalpium vulgare</name>
    <dbReference type="NCBI Taxonomy" id="40419"/>
    <lineage>
        <taxon>Eukaryota</taxon>
        <taxon>Fungi</taxon>
        <taxon>Dikarya</taxon>
        <taxon>Basidiomycota</taxon>
        <taxon>Agaricomycotina</taxon>
        <taxon>Agaricomycetes</taxon>
        <taxon>Russulales</taxon>
        <taxon>Auriscalpiaceae</taxon>
        <taxon>Auriscalpium</taxon>
    </lineage>
</organism>
<evidence type="ECO:0000313" key="1">
    <source>
        <dbReference type="EMBL" id="KAI0042806.1"/>
    </source>
</evidence>
<proteinExistence type="predicted"/>
<dbReference type="Proteomes" id="UP000814033">
    <property type="component" value="Unassembled WGS sequence"/>
</dbReference>
<reference evidence="1" key="1">
    <citation type="submission" date="2021-02" db="EMBL/GenBank/DDBJ databases">
        <authorList>
            <consortium name="DOE Joint Genome Institute"/>
            <person name="Ahrendt S."/>
            <person name="Looney B.P."/>
            <person name="Miyauchi S."/>
            <person name="Morin E."/>
            <person name="Drula E."/>
            <person name="Courty P.E."/>
            <person name="Chicoki N."/>
            <person name="Fauchery L."/>
            <person name="Kohler A."/>
            <person name="Kuo A."/>
            <person name="Labutti K."/>
            <person name="Pangilinan J."/>
            <person name="Lipzen A."/>
            <person name="Riley R."/>
            <person name="Andreopoulos W."/>
            <person name="He G."/>
            <person name="Johnson J."/>
            <person name="Barry K.W."/>
            <person name="Grigoriev I.V."/>
            <person name="Nagy L."/>
            <person name="Hibbett D."/>
            <person name="Henrissat B."/>
            <person name="Matheny P.B."/>
            <person name="Labbe J."/>
            <person name="Martin F."/>
        </authorList>
    </citation>
    <scope>NUCLEOTIDE SEQUENCE</scope>
    <source>
        <strain evidence="1">FP105234-sp</strain>
    </source>
</reference>
<sequence>MVPQLPIDVIIDILECLCDTLGVRSSGYKTLASCALVCAAWTPPAQKILFRTLQETTNPTWFSHAIRSIEGNPVLGSYVRSLDVAVYHHEFTYHIPLAAFVRMLSACPRVFKLSMAFRIDWLHSTAMEELARLSHLEITTIKWIGKSPAIYQFMNLWHKTVRFAALDQSFGLPLPSIPRQPFALHQLVLSSVVTVDREVVLWFLPIPSEDTTSERRPLRILELSTYLHDPWRIIAARNSELYSLTLNSGVPPTPESYKVLQELILRQLPPSRSGAVVLPKSLTHCGFHPRNGSHGHDSLRDVLIPALRALPHLRCITLNQFVSENNVSALEDLCRRNGATLTIYPGSYEPPFPDYNGV</sequence>
<dbReference type="EMBL" id="MU276046">
    <property type="protein sequence ID" value="KAI0042806.1"/>
    <property type="molecule type" value="Genomic_DNA"/>
</dbReference>
<reference evidence="1" key="2">
    <citation type="journal article" date="2022" name="New Phytol.">
        <title>Evolutionary transition to the ectomycorrhizal habit in the genomes of a hyperdiverse lineage of mushroom-forming fungi.</title>
        <authorList>
            <person name="Looney B."/>
            <person name="Miyauchi S."/>
            <person name="Morin E."/>
            <person name="Drula E."/>
            <person name="Courty P.E."/>
            <person name="Kohler A."/>
            <person name="Kuo A."/>
            <person name="LaButti K."/>
            <person name="Pangilinan J."/>
            <person name="Lipzen A."/>
            <person name="Riley R."/>
            <person name="Andreopoulos W."/>
            <person name="He G."/>
            <person name="Johnson J."/>
            <person name="Nolan M."/>
            <person name="Tritt A."/>
            <person name="Barry K.W."/>
            <person name="Grigoriev I.V."/>
            <person name="Nagy L.G."/>
            <person name="Hibbett D."/>
            <person name="Henrissat B."/>
            <person name="Matheny P.B."/>
            <person name="Labbe J."/>
            <person name="Martin F.M."/>
        </authorList>
    </citation>
    <scope>NUCLEOTIDE SEQUENCE</scope>
    <source>
        <strain evidence="1">FP105234-sp</strain>
    </source>
</reference>
<keyword evidence="2" id="KW-1185">Reference proteome</keyword>
<comment type="caution">
    <text evidence="1">The sequence shown here is derived from an EMBL/GenBank/DDBJ whole genome shotgun (WGS) entry which is preliminary data.</text>
</comment>
<name>A0ACB8RF79_9AGAM</name>
<gene>
    <name evidence="1" type="ORF">FA95DRAFT_516166</name>
</gene>
<protein>
    <submittedName>
        <fullName evidence="1">Uncharacterized protein</fullName>
    </submittedName>
</protein>
<evidence type="ECO:0000313" key="2">
    <source>
        <dbReference type="Proteomes" id="UP000814033"/>
    </source>
</evidence>